<dbReference type="Pfam" id="PF01039">
    <property type="entry name" value="Carboxyl_trans"/>
    <property type="match status" value="1"/>
</dbReference>
<dbReference type="STRING" id="39492.ERS852540_01440"/>
<sequence length="454" mass="46673">MKKTIAEMEQTAASEAANKLISLFDEDSFVELGKFVGANGEKTGVVSGYGYVDGAVVYAYAQDTSVNAGAVNTAAALKIKKVYELALKNGAPVIGIFDSKGGDIKEGMKTLGAYGEIAKMSAALSGAVPQIAVVDGLCAGTAAMIACMADVVIMTEKSELFMTAPFTADDKTAGAGTAENAAKSGVAAILAKDSAEAIAKAKQLLSVLPANNLETAGNDYYMENDAAVSADLKGIELISSVADKESVIELYKQFGTSAVTAIGSLNWRTAGFVATNNGAKLTAEDSAKIARFVTLCDAYSIPVVTFVDSEGFEKSSAAELAGSIRDSAKLAQAYASATTAKIAVVTGKAYGSAYVALASTAAGSDFTFAWEGAVIAPTTPEAAVVFLNGVSEDNAKQAQEYADNEADAFTAAANGYVDRVITAEDTKSALTSAIEATSSKRVVTPAKKHVNFVY</sequence>
<dbReference type="InterPro" id="IPR011763">
    <property type="entry name" value="COA_CT_C"/>
</dbReference>
<reference evidence="3 4" key="1">
    <citation type="submission" date="2015-09" db="EMBL/GenBank/DDBJ databases">
        <authorList>
            <consortium name="Pathogen Informatics"/>
        </authorList>
    </citation>
    <scope>NUCLEOTIDE SEQUENCE [LARGE SCALE GENOMIC DNA]</scope>
    <source>
        <strain evidence="3 4">2789STDY5834928</strain>
    </source>
</reference>
<dbReference type="PANTHER" id="PTHR43842:SF2">
    <property type="entry name" value="PROPIONYL-COA CARBOXYLASE BETA CHAIN, MITOCHONDRIAL"/>
    <property type="match status" value="1"/>
</dbReference>
<proteinExistence type="predicted"/>
<dbReference type="Proteomes" id="UP000095662">
    <property type="component" value="Unassembled WGS sequence"/>
</dbReference>
<dbReference type="SUPFAM" id="SSF52096">
    <property type="entry name" value="ClpP/crotonase"/>
    <property type="match status" value="2"/>
</dbReference>
<evidence type="ECO:0000313" key="3">
    <source>
        <dbReference type="EMBL" id="CUQ87128.1"/>
    </source>
</evidence>
<dbReference type="InterPro" id="IPR051047">
    <property type="entry name" value="AccD/PCCB"/>
</dbReference>
<dbReference type="InterPro" id="IPR034733">
    <property type="entry name" value="AcCoA_carboxyl_beta"/>
</dbReference>
<name>A0A174ZRW6_9FIRM</name>
<evidence type="ECO:0000313" key="4">
    <source>
        <dbReference type="Proteomes" id="UP000095662"/>
    </source>
</evidence>
<evidence type="ECO:0000259" key="1">
    <source>
        <dbReference type="PROSITE" id="PS50980"/>
    </source>
</evidence>
<feature type="domain" description="CoA carboxyltransferase C-terminal" evidence="2">
    <location>
        <begin position="223"/>
        <end position="436"/>
    </location>
</feature>
<protein>
    <submittedName>
        <fullName evidence="3">Probable propionyl-CoA carboxylase beta chain 5</fullName>
        <ecNumber evidence="3">6.4.1.3</ecNumber>
    </submittedName>
</protein>
<evidence type="ECO:0000259" key="2">
    <source>
        <dbReference type="PROSITE" id="PS50989"/>
    </source>
</evidence>
<dbReference type="PANTHER" id="PTHR43842">
    <property type="entry name" value="PROPIONYL-COA CARBOXYLASE BETA CHAIN"/>
    <property type="match status" value="1"/>
</dbReference>
<dbReference type="EMBL" id="CZBY01000010">
    <property type="protein sequence ID" value="CUQ87128.1"/>
    <property type="molecule type" value="Genomic_DNA"/>
</dbReference>
<dbReference type="OrthoDB" id="9803706at2"/>
<dbReference type="PROSITE" id="PS50980">
    <property type="entry name" value="COA_CT_NTER"/>
    <property type="match status" value="1"/>
</dbReference>
<dbReference type="PROSITE" id="PS50989">
    <property type="entry name" value="COA_CT_CTER"/>
    <property type="match status" value="1"/>
</dbReference>
<dbReference type="InterPro" id="IPR011762">
    <property type="entry name" value="COA_CT_N"/>
</dbReference>
<dbReference type="InterPro" id="IPR029045">
    <property type="entry name" value="ClpP/crotonase-like_dom_sf"/>
</dbReference>
<organism evidence="3 4">
    <name type="scientific">[Eubacterium] siraeum</name>
    <dbReference type="NCBI Taxonomy" id="39492"/>
    <lineage>
        <taxon>Bacteria</taxon>
        <taxon>Bacillati</taxon>
        <taxon>Bacillota</taxon>
        <taxon>Clostridia</taxon>
        <taxon>Eubacteriales</taxon>
        <taxon>Oscillospiraceae</taxon>
        <taxon>Oscillospiraceae incertae sedis</taxon>
    </lineage>
</organism>
<gene>
    <name evidence="3" type="primary">accD5</name>
    <name evidence="3" type="ORF">ERS852540_01440</name>
</gene>
<dbReference type="AlphaFoldDB" id="A0A174ZRW6"/>
<feature type="domain" description="CoA carboxyltransferase N-terminal" evidence="1">
    <location>
        <begin position="1"/>
        <end position="156"/>
    </location>
</feature>
<dbReference type="Gene3D" id="3.90.226.10">
    <property type="entry name" value="2-enoyl-CoA Hydratase, Chain A, domain 1"/>
    <property type="match status" value="2"/>
</dbReference>
<keyword evidence="3" id="KW-0436">Ligase</keyword>
<accession>A0A174ZRW6</accession>
<dbReference type="GO" id="GO:0004658">
    <property type="term" value="F:propionyl-CoA carboxylase activity"/>
    <property type="evidence" value="ECO:0007669"/>
    <property type="project" value="UniProtKB-EC"/>
</dbReference>
<dbReference type="EC" id="6.4.1.3" evidence="3"/>